<protein>
    <submittedName>
        <fullName evidence="6">SDR family oxidoreductase</fullName>
    </submittedName>
</protein>
<evidence type="ECO:0000259" key="5">
    <source>
        <dbReference type="SMART" id="SM00822"/>
    </source>
</evidence>
<dbReference type="PANTHER" id="PTHR44196:SF1">
    <property type="entry name" value="DEHYDROGENASE_REDUCTASE SDR FAMILY MEMBER 7B"/>
    <property type="match status" value="1"/>
</dbReference>
<dbReference type="NCBIfam" id="NF005495">
    <property type="entry name" value="PRK07109.1"/>
    <property type="match status" value="1"/>
</dbReference>
<sequence length="376" mass="40111">MPLGRGVQGVERIRRRRSIGIVGQPKAGRRARGARVSRIETLEGAVVVVTGASGGVGRAAAVEFARHGASVALLARGEAGLEAAAGEVRDAGGRALTVPVDVADADAVEAAAERVVSEWGRIDVWVNCAFSSVFAEIGKIAPEEFRRTTEVSYLGFVYGTMAALRRMRPAGRGTIVQIGSALAYRGIPLQSAYCGAKHAIVGFTESVRAELIHDNSDVAVTMVHLPAMNTPQFRWLLSRLPKQAQPVPPIYQPEVAARSIVRAALHPRRAYWVGASTVETIIGNRMIPGLLDRYLGRTGFASQQTDEPRPAGQPANLWEPADREVDHGTHGPFDDRAKRTSAQAWASRNRRTLGAVGAALAGAALVTAGRAASRRR</sequence>
<gene>
    <name evidence="6" type="ORF">F1C12_11890</name>
</gene>
<dbReference type="GO" id="GO:0016491">
    <property type="term" value="F:oxidoreductase activity"/>
    <property type="evidence" value="ECO:0007669"/>
    <property type="project" value="UniProtKB-KW"/>
</dbReference>
<dbReference type="InterPro" id="IPR002347">
    <property type="entry name" value="SDR_fam"/>
</dbReference>
<organism evidence="6 7">
    <name type="scientific">Leifsonia shinshuensis</name>
    <dbReference type="NCBI Taxonomy" id="150026"/>
    <lineage>
        <taxon>Bacteria</taxon>
        <taxon>Bacillati</taxon>
        <taxon>Actinomycetota</taxon>
        <taxon>Actinomycetes</taxon>
        <taxon>Micrococcales</taxon>
        <taxon>Microbacteriaceae</taxon>
        <taxon>Leifsonia</taxon>
    </lineage>
</organism>
<dbReference type="GO" id="GO:0016020">
    <property type="term" value="C:membrane"/>
    <property type="evidence" value="ECO:0007669"/>
    <property type="project" value="TreeGrafter"/>
</dbReference>
<dbReference type="Pfam" id="PF00106">
    <property type="entry name" value="adh_short"/>
    <property type="match status" value="1"/>
</dbReference>
<feature type="compositionally biased region" description="Basic and acidic residues" evidence="4">
    <location>
        <begin position="320"/>
        <end position="338"/>
    </location>
</feature>
<reference evidence="7" key="1">
    <citation type="submission" date="2019-09" db="EMBL/GenBank/DDBJ databases">
        <title>Antimicrobial potential of Antarctic Bacteria.</title>
        <authorList>
            <person name="Benaud N."/>
            <person name="Edwards R.J."/>
            <person name="Ferrari B.C."/>
        </authorList>
    </citation>
    <scope>NUCLEOTIDE SEQUENCE [LARGE SCALE GENOMIC DNA]</scope>
    <source>
        <strain evidence="7">INR9</strain>
    </source>
</reference>
<evidence type="ECO:0000256" key="1">
    <source>
        <dbReference type="ARBA" id="ARBA00006484"/>
    </source>
</evidence>
<dbReference type="KEGG" id="lse:F1C12_11890"/>
<dbReference type="PROSITE" id="PS00061">
    <property type="entry name" value="ADH_SHORT"/>
    <property type="match status" value="1"/>
</dbReference>
<dbReference type="SUPFAM" id="SSF51735">
    <property type="entry name" value="NAD(P)-binding Rossmann-fold domains"/>
    <property type="match status" value="1"/>
</dbReference>
<keyword evidence="2" id="KW-0560">Oxidoreductase</keyword>
<feature type="domain" description="Ketoreductase" evidence="5">
    <location>
        <begin position="45"/>
        <end position="228"/>
    </location>
</feature>
<dbReference type="AlphaFoldDB" id="A0A7G6YB92"/>
<name>A0A7G6YB92_9MICO</name>
<evidence type="ECO:0000256" key="3">
    <source>
        <dbReference type="RuleBase" id="RU000363"/>
    </source>
</evidence>
<dbReference type="PRINTS" id="PR00080">
    <property type="entry name" value="SDRFAMILY"/>
</dbReference>
<dbReference type="SMART" id="SM00822">
    <property type="entry name" value="PKS_KR"/>
    <property type="match status" value="1"/>
</dbReference>
<evidence type="ECO:0000256" key="2">
    <source>
        <dbReference type="ARBA" id="ARBA00023002"/>
    </source>
</evidence>
<dbReference type="EMBL" id="CP043641">
    <property type="protein sequence ID" value="QNE35757.1"/>
    <property type="molecule type" value="Genomic_DNA"/>
</dbReference>
<comment type="similarity">
    <text evidence="1 3">Belongs to the short-chain dehydrogenases/reductases (SDR) family.</text>
</comment>
<dbReference type="InterPro" id="IPR057326">
    <property type="entry name" value="KR_dom"/>
</dbReference>
<proteinExistence type="inferred from homology"/>
<dbReference type="Gene3D" id="3.40.50.720">
    <property type="entry name" value="NAD(P)-binding Rossmann-like Domain"/>
    <property type="match status" value="1"/>
</dbReference>
<accession>A0A7G6YB92</accession>
<dbReference type="PANTHER" id="PTHR44196">
    <property type="entry name" value="DEHYDROGENASE/REDUCTASE SDR FAMILY MEMBER 7B"/>
    <property type="match status" value="1"/>
</dbReference>
<evidence type="ECO:0000313" key="7">
    <source>
        <dbReference type="Proteomes" id="UP000515511"/>
    </source>
</evidence>
<dbReference type="PRINTS" id="PR00081">
    <property type="entry name" value="GDHRDH"/>
</dbReference>
<feature type="region of interest" description="Disordered" evidence="4">
    <location>
        <begin position="301"/>
        <end position="346"/>
    </location>
</feature>
<evidence type="ECO:0000313" key="6">
    <source>
        <dbReference type="EMBL" id="QNE35757.1"/>
    </source>
</evidence>
<evidence type="ECO:0000256" key="4">
    <source>
        <dbReference type="SAM" id="MobiDB-lite"/>
    </source>
</evidence>
<dbReference type="InterPro" id="IPR020904">
    <property type="entry name" value="Sc_DH/Rdtase_CS"/>
</dbReference>
<dbReference type="Proteomes" id="UP000515511">
    <property type="component" value="Chromosome"/>
</dbReference>
<dbReference type="InterPro" id="IPR036291">
    <property type="entry name" value="NAD(P)-bd_dom_sf"/>
</dbReference>